<evidence type="ECO:0000256" key="1">
    <source>
        <dbReference type="SAM" id="MobiDB-lite"/>
    </source>
</evidence>
<dbReference type="EMBL" id="JACHCC010000002">
    <property type="protein sequence ID" value="MBB6498795.1"/>
    <property type="molecule type" value="Genomic_DNA"/>
</dbReference>
<dbReference type="RefSeq" id="WP_184623236.1">
    <property type="nucleotide sequence ID" value="NZ_JACHCC010000002.1"/>
</dbReference>
<evidence type="ECO:0008006" key="5">
    <source>
        <dbReference type="Google" id="ProtNLM"/>
    </source>
</evidence>
<reference evidence="3 4" key="1">
    <citation type="submission" date="2020-08" db="EMBL/GenBank/DDBJ databases">
        <title>Genomic Encyclopedia of Type Strains, Phase IV (KMG-V): Genome sequencing to study the core and pangenomes of soil and plant-associated prokaryotes.</title>
        <authorList>
            <person name="Whitman W."/>
        </authorList>
    </citation>
    <scope>NUCLEOTIDE SEQUENCE [LARGE SCALE GENOMIC DNA]</scope>
    <source>
        <strain evidence="3 4">M2T3</strain>
    </source>
</reference>
<evidence type="ECO:0000313" key="3">
    <source>
        <dbReference type="EMBL" id="MBB6498795.1"/>
    </source>
</evidence>
<feature type="region of interest" description="Disordered" evidence="1">
    <location>
        <begin position="390"/>
        <end position="445"/>
    </location>
</feature>
<organism evidence="3 4">
    <name type="scientific">Pedobacter cryoconitis</name>
    <dbReference type="NCBI Taxonomy" id="188932"/>
    <lineage>
        <taxon>Bacteria</taxon>
        <taxon>Pseudomonadati</taxon>
        <taxon>Bacteroidota</taxon>
        <taxon>Sphingobacteriia</taxon>
        <taxon>Sphingobacteriales</taxon>
        <taxon>Sphingobacteriaceae</taxon>
        <taxon>Pedobacter</taxon>
    </lineage>
</organism>
<feature type="compositionally biased region" description="Gly residues" evidence="1">
    <location>
        <begin position="391"/>
        <end position="412"/>
    </location>
</feature>
<feature type="compositionally biased region" description="Low complexity" evidence="1">
    <location>
        <begin position="326"/>
        <end position="342"/>
    </location>
</feature>
<feature type="region of interest" description="Disordered" evidence="1">
    <location>
        <begin position="302"/>
        <end position="363"/>
    </location>
</feature>
<protein>
    <recommendedName>
        <fullName evidence="5">Collagen triple helix repeat protein</fullName>
    </recommendedName>
</protein>
<sequence>MKFFITALVFFIWCLPAIAQTPLSNAKTDTQKYLLKYDSAVLRIKGNSLPIGILAISDKGQKTQTKGFLNGLDNWSKYKIEVDSGNYSNGKIRIKGSGKVYKKGDSLTVNVYTKKWFLGGKDKWLFMQKIPYNYETNINILTTENFQKAPGDHVQFGVREYFDNKMFIDKWTPVKKNLKDFVFLFNGVHISKSKSDLKIDNDPTKIKNNKIQLITLLAKNTTITDTLNVLLDYVANYQFNTQSNGTGYDLNVTADIYHDPLINAQLLKIKIENEATHKTYNYWINTNGGSIAISSKGGNGSDGINGTDGSSGTLGSPGTVSTNMVTTPNSDGTTTTTTNTVTGQGGDGGNGQNGSNGQDGDAGGNGGNIIINYSPAVTPFLNLIKASSIPGQGGSGGKAGKGGAGGSGGIGNPNGNTGFNGLDGRPGSDGSNGRKGNVTFTKKMI</sequence>
<proteinExistence type="predicted"/>
<evidence type="ECO:0000256" key="2">
    <source>
        <dbReference type="SAM" id="SignalP"/>
    </source>
</evidence>
<keyword evidence="2" id="KW-0732">Signal</keyword>
<feature type="compositionally biased region" description="Gly residues" evidence="1">
    <location>
        <begin position="343"/>
        <end position="354"/>
    </location>
</feature>
<feature type="chain" id="PRO_5030744034" description="Collagen triple helix repeat protein" evidence="2">
    <location>
        <begin position="20"/>
        <end position="445"/>
    </location>
</feature>
<dbReference type="AlphaFoldDB" id="A0A7X0J0Q5"/>
<gene>
    <name evidence="3" type="ORF">HDF25_000932</name>
</gene>
<name>A0A7X0J0Q5_9SPHI</name>
<accession>A0A7X0J0Q5</accession>
<feature type="compositionally biased region" description="Polar residues" evidence="1">
    <location>
        <begin position="304"/>
        <end position="325"/>
    </location>
</feature>
<evidence type="ECO:0000313" key="4">
    <source>
        <dbReference type="Proteomes" id="UP000521017"/>
    </source>
</evidence>
<feature type="signal peptide" evidence="2">
    <location>
        <begin position="1"/>
        <end position="19"/>
    </location>
</feature>
<dbReference type="Proteomes" id="UP000521017">
    <property type="component" value="Unassembled WGS sequence"/>
</dbReference>
<comment type="caution">
    <text evidence="3">The sequence shown here is derived from an EMBL/GenBank/DDBJ whole genome shotgun (WGS) entry which is preliminary data.</text>
</comment>